<dbReference type="InterPro" id="IPR016195">
    <property type="entry name" value="Pol/histidinol_Pase-like"/>
</dbReference>
<evidence type="ECO:0000313" key="3">
    <source>
        <dbReference type="Proteomes" id="UP000229782"/>
    </source>
</evidence>
<dbReference type="Pfam" id="PF07733">
    <property type="entry name" value="DNA_pol3_alpha"/>
    <property type="match status" value="1"/>
</dbReference>
<dbReference type="PANTHER" id="PTHR32294:SF0">
    <property type="entry name" value="DNA POLYMERASE III SUBUNIT ALPHA"/>
    <property type="match status" value="1"/>
</dbReference>
<dbReference type="Gene3D" id="3.20.20.140">
    <property type="entry name" value="Metal-dependent hydrolases"/>
    <property type="match status" value="1"/>
</dbReference>
<dbReference type="AlphaFoldDB" id="A0A2H0N4I6"/>
<dbReference type="InterPro" id="IPR011708">
    <property type="entry name" value="DNA_pol3_alpha_NTPase_dom"/>
</dbReference>
<accession>A0A2H0N4I6</accession>
<dbReference type="InterPro" id="IPR004805">
    <property type="entry name" value="DnaE2/DnaE/PolC"/>
</dbReference>
<reference evidence="2 3" key="1">
    <citation type="submission" date="2017-09" db="EMBL/GenBank/DDBJ databases">
        <title>Depth-based differentiation of microbial function through sediment-hosted aquifers and enrichment of novel symbionts in the deep terrestrial subsurface.</title>
        <authorList>
            <person name="Probst A.J."/>
            <person name="Ladd B."/>
            <person name="Jarett J.K."/>
            <person name="Geller-Mcgrath D.E."/>
            <person name="Sieber C.M."/>
            <person name="Emerson J.B."/>
            <person name="Anantharaman K."/>
            <person name="Thomas B.C."/>
            <person name="Malmstrom R."/>
            <person name="Stieglmeier M."/>
            <person name="Klingl A."/>
            <person name="Woyke T."/>
            <person name="Ryan C.M."/>
            <person name="Banfield J.F."/>
        </authorList>
    </citation>
    <scope>NUCLEOTIDE SEQUENCE [LARGE SCALE GENOMIC DNA]</scope>
    <source>
        <strain evidence="2">CG11_big_fil_rev_8_21_14_0_20_43_7</strain>
    </source>
</reference>
<dbReference type="InterPro" id="IPR004013">
    <property type="entry name" value="PHP_dom"/>
</dbReference>
<comment type="caution">
    <text evidence="2">The sequence shown here is derived from an EMBL/GenBank/DDBJ whole genome shotgun (WGS) entry which is preliminary data.</text>
</comment>
<proteinExistence type="predicted"/>
<organism evidence="2 3">
    <name type="scientific">Candidatus Magasanikbacteria bacterium CG11_big_fil_rev_8_21_14_0_20_43_7</name>
    <dbReference type="NCBI Taxonomy" id="1974654"/>
    <lineage>
        <taxon>Bacteria</taxon>
        <taxon>Candidatus Magasanikiibacteriota</taxon>
    </lineage>
</organism>
<feature type="domain" description="Polymerase/histidinol phosphatase N-terminal" evidence="1">
    <location>
        <begin position="5"/>
        <end position="72"/>
    </location>
</feature>
<dbReference type="Proteomes" id="UP000229782">
    <property type="component" value="Unassembled WGS sequence"/>
</dbReference>
<evidence type="ECO:0000259" key="1">
    <source>
        <dbReference type="SMART" id="SM00481"/>
    </source>
</evidence>
<evidence type="ECO:0000313" key="2">
    <source>
        <dbReference type="EMBL" id="PIR03035.1"/>
    </source>
</evidence>
<protein>
    <submittedName>
        <fullName evidence="2">DNA polymerase III subunit alpha</fullName>
        <ecNumber evidence="2">2.7.7.7</ecNumber>
    </submittedName>
</protein>
<dbReference type="Pfam" id="PF02811">
    <property type="entry name" value="PHP"/>
    <property type="match status" value="1"/>
</dbReference>
<name>A0A2H0N4I6_9BACT</name>
<dbReference type="GO" id="GO:0006260">
    <property type="term" value="P:DNA replication"/>
    <property type="evidence" value="ECO:0007669"/>
    <property type="project" value="InterPro"/>
</dbReference>
<gene>
    <name evidence="2" type="primary">dnaE</name>
    <name evidence="2" type="ORF">COV60_02455</name>
</gene>
<dbReference type="InterPro" id="IPR003141">
    <property type="entry name" value="Pol/His_phosphatase_N"/>
</dbReference>
<dbReference type="SMART" id="SM00481">
    <property type="entry name" value="POLIIIAc"/>
    <property type="match status" value="1"/>
</dbReference>
<dbReference type="GO" id="GO:0003887">
    <property type="term" value="F:DNA-directed DNA polymerase activity"/>
    <property type="evidence" value="ECO:0007669"/>
    <property type="project" value="UniProtKB-EC"/>
</dbReference>
<dbReference type="CDD" id="cd12113">
    <property type="entry name" value="PHP_PolIIIA_DnaE3"/>
    <property type="match status" value="1"/>
</dbReference>
<keyword evidence="2" id="KW-0808">Transferase</keyword>
<keyword evidence="2" id="KW-0548">Nucleotidyltransferase</keyword>
<dbReference type="SUPFAM" id="SSF89550">
    <property type="entry name" value="PHP domain-like"/>
    <property type="match status" value="1"/>
</dbReference>
<feature type="non-terminal residue" evidence="2">
    <location>
        <position position="403"/>
    </location>
</feature>
<dbReference type="EC" id="2.7.7.7" evidence="2"/>
<sequence>MSDFVHLHVHSHYSLLDGLTKIKPLVKAAKERGFSALALTDNGSMYGAMEFYKTCKKEGIKPIIGFQAYIAPRRMEDKDPEKDKELFSLILLAENFEGYRNLMQLSSIGHLQGFYNGNPRLDKNILRDFSKGVIALSGDITGEIPQLLKAGNIEKATAVAKEYEDIFGIHNFFLELQDHPGIEGQLDVNTKLIELSDALHIPKVVTRDVHYLNPDDAEAADVLRCISEGWRVDQGHREDFRQVDRSFNTAEDMISRFRHVPDAIENTVKIAERVNIEISLDDWHFADVDLPAGKTADAFLRDEAFLRAPEFYPNMEKEIIDRLEYELDIIRTKGYSPYFLCISDVVRYAKSQGIVESTRGSAAGSLVSYVLGITTVDPIRFKLPFERFLNPLRPSPPDIDTDF</sequence>
<dbReference type="GO" id="GO:0008408">
    <property type="term" value="F:3'-5' exonuclease activity"/>
    <property type="evidence" value="ECO:0007669"/>
    <property type="project" value="InterPro"/>
</dbReference>
<dbReference type="EMBL" id="PCWM01000057">
    <property type="protein sequence ID" value="PIR03035.1"/>
    <property type="molecule type" value="Genomic_DNA"/>
</dbReference>
<dbReference type="PANTHER" id="PTHR32294">
    <property type="entry name" value="DNA POLYMERASE III SUBUNIT ALPHA"/>
    <property type="match status" value="1"/>
</dbReference>